<evidence type="ECO:0000259" key="1">
    <source>
        <dbReference type="Pfam" id="PF00501"/>
    </source>
</evidence>
<protein>
    <recommendedName>
        <fullName evidence="1">AMP-dependent synthetase/ligase domain-containing protein</fullName>
    </recommendedName>
</protein>
<organism evidence="2 3">
    <name type="scientific">Lasius niger</name>
    <name type="common">Black garden ant</name>
    <dbReference type="NCBI Taxonomy" id="67767"/>
    <lineage>
        <taxon>Eukaryota</taxon>
        <taxon>Metazoa</taxon>
        <taxon>Ecdysozoa</taxon>
        <taxon>Arthropoda</taxon>
        <taxon>Hexapoda</taxon>
        <taxon>Insecta</taxon>
        <taxon>Pterygota</taxon>
        <taxon>Neoptera</taxon>
        <taxon>Endopterygota</taxon>
        <taxon>Hymenoptera</taxon>
        <taxon>Apocrita</taxon>
        <taxon>Aculeata</taxon>
        <taxon>Formicoidea</taxon>
        <taxon>Formicidae</taxon>
        <taxon>Formicinae</taxon>
        <taxon>Lasius</taxon>
        <taxon>Lasius</taxon>
    </lineage>
</organism>
<dbReference type="AlphaFoldDB" id="A0A0J7K2U9"/>
<dbReference type="PaxDb" id="67767-A0A0J7K2U9"/>
<sequence>MVTQANLLANERAISAAMAFTPADVMVSWLPLYHDMGLIGGLLAPLFGGVPLILLTPEHFLEAPARWLKAIAAYRATVSGGPNFAFQLCAERIRDAPLEGLALDSWRVAFCGSEPIRAETLRLFAQRFAPSKFSAQALFPCYGLAETTLLVSGAVPGEGMKAQCIDPAALSQDVFVPAEEGTVLVSCGRVPAEHVVRIVKPNSRQVLDERHIGEIWVRGPSVAAGYWTQTEASTAGFVTLEDSDERWIRTGDLGCLSDDEVFVTGRVKDLIIVRGQNHYPQDLEASLAKNVKRVRNSRIAAFAVQENGN</sequence>
<dbReference type="OrthoDB" id="10253115at2759"/>
<feature type="domain" description="AMP-dependent synthetase/ligase" evidence="1">
    <location>
        <begin position="1"/>
        <end position="227"/>
    </location>
</feature>
<dbReference type="Gene3D" id="3.40.50.12780">
    <property type="entry name" value="N-terminal domain of ligase-like"/>
    <property type="match status" value="1"/>
</dbReference>
<dbReference type="InterPro" id="IPR045851">
    <property type="entry name" value="AMP-bd_C_sf"/>
</dbReference>
<evidence type="ECO:0000313" key="3">
    <source>
        <dbReference type="Proteomes" id="UP000036403"/>
    </source>
</evidence>
<comment type="caution">
    <text evidence="2">The sequence shown here is derived from an EMBL/GenBank/DDBJ whole genome shotgun (WGS) entry which is preliminary data.</text>
</comment>
<dbReference type="STRING" id="67767.A0A0J7K2U9"/>
<evidence type="ECO:0000313" key="2">
    <source>
        <dbReference type="EMBL" id="KMQ84624.1"/>
    </source>
</evidence>
<reference evidence="2 3" key="1">
    <citation type="submission" date="2015-04" db="EMBL/GenBank/DDBJ databases">
        <title>Lasius niger genome sequencing.</title>
        <authorList>
            <person name="Konorov E.A."/>
            <person name="Nikitin M.A."/>
            <person name="Kirill M.V."/>
            <person name="Chang P."/>
        </authorList>
    </citation>
    <scope>NUCLEOTIDE SEQUENCE [LARGE SCALE GENOMIC DNA]</scope>
    <source>
        <tissue evidence="2">Whole</tissue>
    </source>
</reference>
<accession>A0A0J7K2U9</accession>
<dbReference type="GO" id="GO:0070566">
    <property type="term" value="F:adenylyltransferase activity"/>
    <property type="evidence" value="ECO:0007669"/>
    <property type="project" value="TreeGrafter"/>
</dbReference>
<name>A0A0J7K2U9_LASNI</name>
<dbReference type="Gene3D" id="3.30.300.30">
    <property type="match status" value="1"/>
</dbReference>
<dbReference type="InterPro" id="IPR000873">
    <property type="entry name" value="AMP-dep_synth/lig_dom"/>
</dbReference>
<dbReference type="EMBL" id="LBMM01015910">
    <property type="protein sequence ID" value="KMQ84624.1"/>
    <property type="molecule type" value="Genomic_DNA"/>
</dbReference>
<gene>
    <name evidence="2" type="ORF">RF55_17437</name>
</gene>
<dbReference type="GO" id="GO:0005886">
    <property type="term" value="C:plasma membrane"/>
    <property type="evidence" value="ECO:0007669"/>
    <property type="project" value="TreeGrafter"/>
</dbReference>
<dbReference type="PANTHER" id="PTHR22754:SF32">
    <property type="entry name" value="DISCO-INTERACTING PROTEIN 2"/>
    <property type="match status" value="1"/>
</dbReference>
<dbReference type="Proteomes" id="UP000036403">
    <property type="component" value="Unassembled WGS sequence"/>
</dbReference>
<keyword evidence="3" id="KW-1185">Reference proteome</keyword>
<dbReference type="GO" id="GO:0006633">
    <property type="term" value="P:fatty acid biosynthetic process"/>
    <property type="evidence" value="ECO:0007669"/>
    <property type="project" value="TreeGrafter"/>
</dbReference>
<dbReference type="Pfam" id="PF00501">
    <property type="entry name" value="AMP-binding"/>
    <property type="match status" value="1"/>
</dbReference>
<dbReference type="InterPro" id="IPR042099">
    <property type="entry name" value="ANL_N_sf"/>
</dbReference>
<dbReference type="SUPFAM" id="SSF56801">
    <property type="entry name" value="Acetyl-CoA synthetase-like"/>
    <property type="match status" value="1"/>
</dbReference>
<dbReference type="PANTHER" id="PTHR22754">
    <property type="entry name" value="DISCO-INTERACTING PROTEIN 2 DIP2 -RELATED"/>
    <property type="match status" value="1"/>
</dbReference>
<proteinExistence type="predicted"/>